<protein>
    <submittedName>
        <fullName evidence="1">Uncharacterized protein</fullName>
    </submittedName>
</protein>
<proteinExistence type="predicted"/>
<keyword evidence="2" id="KW-1185">Reference proteome</keyword>
<accession>A0ABS8VIB0</accession>
<dbReference type="Proteomes" id="UP000823775">
    <property type="component" value="Unassembled WGS sequence"/>
</dbReference>
<dbReference type="EMBL" id="JACEIK010004503">
    <property type="protein sequence ID" value="MCD9645690.1"/>
    <property type="molecule type" value="Genomic_DNA"/>
</dbReference>
<gene>
    <name evidence="1" type="ORF">HAX54_034816</name>
</gene>
<comment type="caution">
    <text evidence="1">The sequence shown here is derived from an EMBL/GenBank/DDBJ whole genome shotgun (WGS) entry which is preliminary data.</text>
</comment>
<sequence length="152" mass="16886">MEEYCVAFKEKRSINAEAQFEMDTFKNTFPDIYDQIRICDLGPFTGKAMATHAQGTHRYITMLTVSMGVRARAQRAQAHESHLVKLAMEIPSMILLAINKAMQPAKDKFKSLGSSDEVLERDVISLRKEVAALGEPQSTSTLNPSEPTAVPV</sequence>
<reference evidence="1 2" key="1">
    <citation type="journal article" date="2021" name="BMC Genomics">
        <title>Datura genome reveals duplications of psychoactive alkaloid biosynthetic genes and high mutation rate following tissue culture.</title>
        <authorList>
            <person name="Rajewski A."/>
            <person name="Carter-House D."/>
            <person name="Stajich J."/>
            <person name="Litt A."/>
        </authorList>
    </citation>
    <scope>NUCLEOTIDE SEQUENCE [LARGE SCALE GENOMIC DNA]</scope>
    <source>
        <strain evidence="1">AR-01</strain>
    </source>
</reference>
<evidence type="ECO:0000313" key="1">
    <source>
        <dbReference type="EMBL" id="MCD9645690.1"/>
    </source>
</evidence>
<evidence type="ECO:0000313" key="2">
    <source>
        <dbReference type="Proteomes" id="UP000823775"/>
    </source>
</evidence>
<organism evidence="1 2">
    <name type="scientific">Datura stramonium</name>
    <name type="common">Jimsonweed</name>
    <name type="synonym">Common thornapple</name>
    <dbReference type="NCBI Taxonomy" id="4076"/>
    <lineage>
        <taxon>Eukaryota</taxon>
        <taxon>Viridiplantae</taxon>
        <taxon>Streptophyta</taxon>
        <taxon>Embryophyta</taxon>
        <taxon>Tracheophyta</taxon>
        <taxon>Spermatophyta</taxon>
        <taxon>Magnoliopsida</taxon>
        <taxon>eudicotyledons</taxon>
        <taxon>Gunneridae</taxon>
        <taxon>Pentapetalae</taxon>
        <taxon>asterids</taxon>
        <taxon>lamiids</taxon>
        <taxon>Solanales</taxon>
        <taxon>Solanaceae</taxon>
        <taxon>Solanoideae</taxon>
        <taxon>Datureae</taxon>
        <taxon>Datura</taxon>
    </lineage>
</organism>
<name>A0ABS8VIB0_DATST</name>